<dbReference type="SUPFAM" id="SSF51445">
    <property type="entry name" value="(Trans)glycosidases"/>
    <property type="match status" value="1"/>
</dbReference>
<evidence type="ECO:0000256" key="2">
    <source>
        <dbReference type="SAM" id="SignalP"/>
    </source>
</evidence>
<sequence>MKANRSYPARRSVWPARALVAALSLGAVMSPPPAARAQDPAASDSPVGPPVMGTQRLMEQLRDLGLAPEQESMEPEGLYDPEPRPTLLEALRAEQPVAEPEGPGEPLLSLPPWAIPAFREELRAIVRELARYARARDPGFAILARGGAPLAVRDRREAVLEAARAVEAGLGAVDPDSPAAGVGEISSGFVGAVDGLVLDGQFCGQPPLDPETLAVLRDLDMALLSVDHCVDAEGVVEAHRLAAEAGVLLLVDTDDHGRLDRVPGGRPMGENADNITDPRQARSALVLEHGGGFGDVSLLVGALRATNHDIIIVNPFVIGGRALTAQQVAELRYKKLGARRMVLATFNVALAREDTYYWQPKWRLGDPRWLSATVRDRPGAYFTEYWDPDWKTHLGEHFVGLMDLGFDGVVLDGLDVVHRWEAITPVE</sequence>
<protein>
    <recommendedName>
        <fullName evidence="5">Glycoside-hydrolase family GH114 TIM-barrel domain-containing protein</fullName>
    </recommendedName>
</protein>
<feature type="chain" id="PRO_5031217337" description="Glycoside-hydrolase family GH114 TIM-barrel domain-containing protein" evidence="2">
    <location>
        <begin position="38"/>
        <end position="427"/>
    </location>
</feature>
<dbReference type="RefSeq" id="WP_184042139.1">
    <property type="nucleotide sequence ID" value="NZ_JACIGK010000001.1"/>
</dbReference>
<gene>
    <name evidence="3" type="ORF">GGD89_000102</name>
</gene>
<keyword evidence="2" id="KW-0732">Signal</keyword>
<name>A0A7W6RAE8_9PROT</name>
<reference evidence="3 4" key="1">
    <citation type="submission" date="2020-08" db="EMBL/GenBank/DDBJ databases">
        <title>Genome sequencing of Purple Non-Sulfur Bacteria from various extreme environments.</title>
        <authorList>
            <person name="Mayer M."/>
        </authorList>
    </citation>
    <scope>NUCLEOTIDE SEQUENCE [LARGE SCALE GENOMIC DNA]</scope>
    <source>
        <strain evidence="3 4">JA131</strain>
    </source>
</reference>
<evidence type="ECO:0008006" key="5">
    <source>
        <dbReference type="Google" id="ProtNLM"/>
    </source>
</evidence>
<keyword evidence="4" id="KW-1185">Reference proteome</keyword>
<evidence type="ECO:0000256" key="1">
    <source>
        <dbReference type="SAM" id="MobiDB-lite"/>
    </source>
</evidence>
<feature type="signal peptide" evidence="2">
    <location>
        <begin position="1"/>
        <end position="37"/>
    </location>
</feature>
<proteinExistence type="predicted"/>
<dbReference type="PRINTS" id="PR01545">
    <property type="entry name" value="THEMAYE10DUF"/>
</dbReference>
<dbReference type="PANTHER" id="PTHR35882">
    <property type="entry name" value="PELA"/>
    <property type="match status" value="1"/>
</dbReference>
<feature type="compositionally biased region" description="Low complexity" evidence="1">
    <location>
        <begin position="35"/>
        <end position="46"/>
    </location>
</feature>
<dbReference type="Proteomes" id="UP000554286">
    <property type="component" value="Unassembled WGS sequence"/>
</dbReference>
<dbReference type="InterPro" id="IPR017853">
    <property type="entry name" value="GH"/>
</dbReference>
<dbReference type="Gene3D" id="3.20.20.70">
    <property type="entry name" value="Aldolase class I"/>
    <property type="match status" value="2"/>
</dbReference>
<dbReference type="InterPro" id="IPR016062">
    <property type="entry name" value="TM1410-rel"/>
</dbReference>
<dbReference type="AlphaFoldDB" id="A0A7W6RAE8"/>
<comment type="caution">
    <text evidence="3">The sequence shown here is derived from an EMBL/GenBank/DDBJ whole genome shotgun (WGS) entry which is preliminary data.</text>
</comment>
<evidence type="ECO:0000313" key="3">
    <source>
        <dbReference type="EMBL" id="MBB4264496.1"/>
    </source>
</evidence>
<dbReference type="PANTHER" id="PTHR35882:SF2">
    <property type="entry name" value="PELA"/>
    <property type="match status" value="1"/>
</dbReference>
<dbReference type="InterPro" id="IPR013785">
    <property type="entry name" value="Aldolase_TIM"/>
</dbReference>
<accession>A0A7W6RAE8</accession>
<dbReference type="EMBL" id="JACIGK010000001">
    <property type="protein sequence ID" value="MBB4264496.1"/>
    <property type="molecule type" value="Genomic_DNA"/>
</dbReference>
<evidence type="ECO:0000313" key="4">
    <source>
        <dbReference type="Proteomes" id="UP000554286"/>
    </source>
</evidence>
<organism evidence="3 4">
    <name type="scientific">Roseospira visakhapatnamensis</name>
    <dbReference type="NCBI Taxonomy" id="390880"/>
    <lineage>
        <taxon>Bacteria</taxon>
        <taxon>Pseudomonadati</taxon>
        <taxon>Pseudomonadota</taxon>
        <taxon>Alphaproteobacteria</taxon>
        <taxon>Rhodospirillales</taxon>
        <taxon>Rhodospirillaceae</taxon>
        <taxon>Roseospira</taxon>
    </lineage>
</organism>
<feature type="region of interest" description="Disordered" evidence="1">
    <location>
        <begin position="30"/>
        <end position="53"/>
    </location>
</feature>